<dbReference type="HOGENOM" id="CLU_190435_0_0_9"/>
<dbReference type="EMBL" id="AP008955">
    <property type="protein sequence ID" value="BAH42923.1"/>
    <property type="molecule type" value="Genomic_DNA"/>
</dbReference>
<protein>
    <submittedName>
        <fullName evidence="1">Uncharacterized protein</fullName>
    </submittedName>
</protein>
<dbReference type="KEGG" id="bbe:BBR47_19460"/>
<sequence>MKTTTEQSSPESIDLLLQYQIEVMEGIMESKDQYRKVVKAAIAKWVKDFQSGHIEIKTVDDLKKLIELDIELQKDECQ</sequence>
<dbReference type="STRING" id="358681.BBR47_19460"/>
<dbReference type="Proteomes" id="UP000001877">
    <property type="component" value="Chromosome"/>
</dbReference>
<proteinExistence type="predicted"/>
<accession>C0ZAW4</accession>
<dbReference type="AlphaFoldDB" id="C0ZAW4"/>
<reference evidence="1 2" key="1">
    <citation type="submission" date="2005-03" db="EMBL/GenBank/DDBJ databases">
        <title>Brevibacillus brevis strain 47, complete genome.</title>
        <authorList>
            <person name="Hosoyama A."/>
            <person name="Yamada R."/>
            <person name="Hongo Y."/>
            <person name="Terui Y."/>
            <person name="Ankai A."/>
            <person name="Masuyama W."/>
            <person name="Sekiguchi M."/>
            <person name="Takeda T."/>
            <person name="Asano K."/>
            <person name="Ohji S."/>
            <person name="Ichikawa N."/>
            <person name="Narita S."/>
            <person name="Aoki N."/>
            <person name="Miura H."/>
            <person name="Matsushita S."/>
            <person name="Sekigawa T."/>
            <person name="Yamagata H."/>
            <person name="Yoshikawa H."/>
            <person name="Udaka S."/>
            <person name="Tanikawa S."/>
            <person name="Fujita N."/>
        </authorList>
    </citation>
    <scope>NUCLEOTIDE SEQUENCE [LARGE SCALE GENOMIC DNA]</scope>
    <source>
        <strain evidence="2">47 / JCM 6285 / NBRC 100599</strain>
    </source>
</reference>
<keyword evidence="2" id="KW-1185">Reference proteome</keyword>
<evidence type="ECO:0000313" key="2">
    <source>
        <dbReference type="Proteomes" id="UP000001877"/>
    </source>
</evidence>
<gene>
    <name evidence="1" type="ordered locus">BBR47_19460</name>
</gene>
<name>C0ZAW4_BREBN</name>
<dbReference type="RefSeq" id="WP_012685659.1">
    <property type="nucleotide sequence ID" value="NC_012491.1"/>
</dbReference>
<dbReference type="eggNOG" id="ENOG50335WB">
    <property type="taxonomic scope" value="Bacteria"/>
</dbReference>
<evidence type="ECO:0000313" key="1">
    <source>
        <dbReference type="EMBL" id="BAH42923.1"/>
    </source>
</evidence>
<organism evidence="1 2">
    <name type="scientific">Brevibacillus brevis (strain 47 / JCM 6285 / NBRC 100599)</name>
    <dbReference type="NCBI Taxonomy" id="358681"/>
    <lineage>
        <taxon>Bacteria</taxon>
        <taxon>Bacillati</taxon>
        <taxon>Bacillota</taxon>
        <taxon>Bacilli</taxon>
        <taxon>Bacillales</taxon>
        <taxon>Paenibacillaceae</taxon>
        <taxon>Brevibacillus</taxon>
    </lineage>
</organism>